<evidence type="ECO:0000256" key="7">
    <source>
        <dbReference type="SAM" id="Phobius"/>
    </source>
</evidence>
<dbReference type="EMBL" id="JAHXRI010000006">
    <property type="protein sequence ID" value="MBZ1349768.1"/>
    <property type="molecule type" value="Genomic_DNA"/>
</dbReference>
<feature type="transmembrane region" description="Helical" evidence="7">
    <location>
        <begin position="341"/>
        <end position="360"/>
    </location>
</feature>
<feature type="transmembrane region" description="Helical" evidence="7">
    <location>
        <begin position="224"/>
        <end position="241"/>
    </location>
</feature>
<feature type="transmembrane region" description="Helical" evidence="7">
    <location>
        <begin position="199"/>
        <end position="217"/>
    </location>
</feature>
<dbReference type="PANTHER" id="PTHR40074:SF2">
    <property type="entry name" value="O-ACETYLTRANSFERASE WECH"/>
    <property type="match status" value="1"/>
</dbReference>
<accession>A0A953N826</accession>
<feature type="transmembrane region" description="Helical" evidence="7">
    <location>
        <begin position="177"/>
        <end position="193"/>
    </location>
</feature>
<evidence type="ECO:0000256" key="3">
    <source>
        <dbReference type="ARBA" id="ARBA00022475"/>
    </source>
</evidence>
<feature type="transmembrane region" description="Helical" evidence="7">
    <location>
        <begin position="147"/>
        <end position="168"/>
    </location>
</feature>
<feature type="transmembrane region" description="Helical" evidence="7">
    <location>
        <begin position="46"/>
        <end position="66"/>
    </location>
</feature>
<evidence type="ECO:0000259" key="8">
    <source>
        <dbReference type="Pfam" id="PF01757"/>
    </source>
</evidence>
<protein>
    <submittedName>
        <fullName evidence="9">Acyltransferase family protein</fullName>
    </submittedName>
</protein>
<organism evidence="9 10">
    <name type="scientific">Zwartia hollandica</name>
    <dbReference type="NCBI Taxonomy" id="324606"/>
    <lineage>
        <taxon>Bacteria</taxon>
        <taxon>Pseudomonadati</taxon>
        <taxon>Pseudomonadota</taxon>
        <taxon>Betaproteobacteria</taxon>
        <taxon>Burkholderiales</taxon>
        <taxon>Alcaligenaceae</taxon>
        <taxon>Zwartia</taxon>
    </lineage>
</organism>
<feature type="transmembrane region" description="Helical" evidence="7">
    <location>
        <begin position="284"/>
        <end position="304"/>
    </location>
</feature>
<dbReference type="GO" id="GO:0016413">
    <property type="term" value="F:O-acetyltransferase activity"/>
    <property type="evidence" value="ECO:0007669"/>
    <property type="project" value="TreeGrafter"/>
</dbReference>
<evidence type="ECO:0000256" key="2">
    <source>
        <dbReference type="ARBA" id="ARBA00007400"/>
    </source>
</evidence>
<evidence type="ECO:0000256" key="5">
    <source>
        <dbReference type="ARBA" id="ARBA00022989"/>
    </source>
</evidence>
<dbReference type="PANTHER" id="PTHR40074">
    <property type="entry name" value="O-ACETYLTRANSFERASE WECH"/>
    <property type="match status" value="1"/>
</dbReference>
<sequence>MSTTRLSLVNAAKGVGCLVIVIHHLAVYGPMSEVIGAQYPKLIEALIIYGKLAVQMFFVFGGYFVAAQMAPRAAPTAVVASALIWKRYKRLITPFVFAVTLAALITALVRPWFIHDSLSAAPTFGQLLAHVFLLYDLIGLEALSAGVWYVAIDFQLFALTAGFTALCWRMPASLQRVYPLVIIALAAFSLWVLNRNDALEAYAPFFFGYYGLGVLAYWTAHTRLGRYGLALIALLGVVALWLEFRKAVATATITALLLALADLRGRLEHWGDHPALNWLGERSYSIFLIHYGICIGINALWSLWFPTGLWINAAGIVVAVGLSLAAGALLYRLVETRNNALGLNIQTGILVTAVALTLVLERSA</sequence>
<evidence type="ECO:0000256" key="6">
    <source>
        <dbReference type="ARBA" id="ARBA00023136"/>
    </source>
</evidence>
<keyword evidence="3" id="KW-1003">Cell membrane</keyword>
<reference evidence="9" key="1">
    <citation type="submission" date="2021-07" db="EMBL/GenBank/DDBJ databases">
        <title>New genus and species of the family Alcaligenaceae.</title>
        <authorList>
            <person name="Hahn M.W."/>
        </authorList>
    </citation>
    <scope>NUCLEOTIDE SEQUENCE</scope>
    <source>
        <strain evidence="9">LF4-65</strain>
    </source>
</reference>
<gene>
    <name evidence="9" type="ORF">KZZ10_03840</name>
</gene>
<dbReference type="Pfam" id="PF01757">
    <property type="entry name" value="Acyl_transf_3"/>
    <property type="match status" value="1"/>
</dbReference>
<feature type="domain" description="Acyltransferase 3" evidence="8">
    <location>
        <begin position="9"/>
        <end position="328"/>
    </location>
</feature>
<dbReference type="GO" id="GO:0009246">
    <property type="term" value="P:enterobacterial common antigen biosynthetic process"/>
    <property type="evidence" value="ECO:0007669"/>
    <property type="project" value="TreeGrafter"/>
</dbReference>
<comment type="subcellular location">
    <subcellularLocation>
        <location evidence="1">Cell membrane</location>
        <topology evidence="1">Multi-pass membrane protein</topology>
    </subcellularLocation>
</comment>
<keyword evidence="4 7" id="KW-0812">Transmembrane</keyword>
<keyword evidence="5 7" id="KW-1133">Transmembrane helix</keyword>
<name>A0A953N826_9BURK</name>
<keyword evidence="9" id="KW-0808">Transferase</keyword>
<keyword evidence="6 7" id="KW-0472">Membrane</keyword>
<dbReference type="AlphaFoldDB" id="A0A953N826"/>
<feature type="transmembrane region" description="Helical" evidence="7">
    <location>
        <begin position="310"/>
        <end position="334"/>
    </location>
</feature>
<evidence type="ECO:0000313" key="10">
    <source>
        <dbReference type="Proteomes" id="UP000739565"/>
    </source>
</evidence>
<comment type="similarity">
    <text evidence="2">Belongs to the acyltransferase 3 family.</text>
</comment>
<proteinExistence type="inferred from homology"/>
<dbReference type="GO" id="GO:0005886">
    <property type="term" value="C:plasma membrane"/>
    <property type="evidence" value="ECO:0007669"/>
    <property type="project" value="UniProtKB-SubCell"/>
</dbReference>
<dbReference type="Proteomes" id="UP000739565">
    <property type="component" value="Unassembled WGS sequence"/>
</dbReference>
<evidence type="ECO:0000313" key="9">
    <source>
        <dbReference type="EMBL" id="MBZ1349768.1"/>
    </source>
</evidence>
<feature type="transmembrane region" description="Helical" evidence="7">
    <location>
        <begin position="91"/>
        <end position="113"/>
    </location>
</feature>
<comment type="caution">
    <text evidence="9">The sequence shown here is derived from an EMBL/GenBank/DDBJ whole genome shotgun (WGS) entry which is preliminary data.</text>
</comment>
<dbReference type="RefSeq" id="WP_259660188.1">
    <property type="nucleotide sequence ID" value="NZ_JAHXRI010000006.1"/>
</dbReference>
<keyword evidence="9" id="KW-0012">Acyltransferase</keyword>
<evidence type="ECO:0000256" key="4">
    <source>
        <dbReference type="ARBA" id="ARBA00022692"/>
    </source>
</evidence>
<feature type="transmembrane region" description="Helical" evidence="7">
    <location>
        <begin position="7"/>
        <end position="26"/>
    </location>
</feature>
<keyword evidence="10" id="KW-1185">Reference proteome</keyword>
<dbReference type="InterPro" id="IPR002656">
    <property type="entry name" value="Acyl_transf_3_dom"/>
</dbReference>
<evidence type="ECO:0000256" key="1">
    <source>
        <dbReference type="ARBA" id="ARBA00004651"/>
    </source>
</evidence>